<feature type="transmembrane region" description="Helical" evidence="2">
    <location>
        <begin position="12"/>
        <end position="34"/>
    </location>
</feature>
<evidence type="ECO:0000256" key="2">
    <source>
        <dbReference type="SAM" id="Phobius"/>
    </source>
</evidence>
<keyword evidence="4" id="KW-1185">Reference proteome</keyword>
<dbReference type="InterPro" id="IPR012870">
    <property type="entry name" value="DUF1666"/>
</dbReference>
<name>A0AAV3QLH3_LITER</name>
<dbReference type="Pfam" id="PF07891">
    <property type="entry name" value="DUF1666"/>
    <property type="match status" value="1"/>
</dbReference>
<keyword evidence="2" id="KW-0812">Transmembrane</keyword>
<accession>A0AAV3QLH3</accession>
<dbReference type="EMBL" id="BAABME010005187">
    <property type="protein sequence ID" value="GAA0164894.1"/>
    <property type="molecule type" value="Genomic_DNA"/>
</dbReference>
<sequence length="728" mass="84700">MSFLFIMVLKFGSFLCVTLWSFMFNVFGFIYKFIHRLKIYFINSEDTNSRNEVVDTNSDGFGETEKDAKQEGSVYMQNELVSSESIKYQFLMSKDFSGFVMDIQGIRSTVEEMYVDSNDDVFFTKSQSHDEGSNNFLEIDDHLFNLSSSVDESFQEHIAAIDFMEKSDESLHEQIAEVDVSHEAYDDILQENIAEIDDEKTEDSNEDMDVEVDDEDTASPECETETFEISLQQIVDFDKDQASNFQGKLDLDCLEFDDENASDNQEIVFTKEEDSDADYIELEPYVQPSMEDDDLDNHSIKEDCKTEESHEAHGAQNEEMELLDDLQKYEEDNSENNSWGSDSGDEDEVDILKQHQNLVQQMKMEMRYSKVKGLPTISEDCESPKSVEDMKPLKIYEKFEFKDCMAEIQKFYKSYAEKMRKLDILNYQKLHAISFLQLKDSEVFMAEHKSSNSLIPKIWPCKMQRIYADSTHKLLSETYQDLELVYIGQVCHTWEILNWQYAKAKELLEHDSQGYRSYNKVATEFQQFQVLMERFVEDEPFQGNGGRIQHYVKNRCVLRSLLHVPMIKDDSLQDRKAIGGEEQNIISVTELAKIIKQSMEVFWEFISCEKGEPKMIQKAAQVSEVDIHDPEAAKHLMDTKLALQQKERKLKDILRSTNCIVKKFQKCKKGGQNHALFTSQVELKLVSRVLSLSRLTTDQSMWCQRKLDNISFLGRKVHVEPSFWLFPC</sequence>
<evidence type="ECO:0000256" key="1">
    <source>
        <dbReference type="SAM" id="MobiDB-lite"/>
    </source>
</evidence>
<dbReference type="PANTHER" id="PTHR46741">
    <property type="entry name" value="OS09G0413600 PROTEIN"/>
    <property type="match status" value="1"/>
</dbReference>
<keyword evidence="2" id="KW-0472">Membrane</keyword>
<protein>
    <recommendedName>
        <fullName evidence="5">Ribosomal protein L34Ae</fullName>
    </recommendedName>
</protein>
<evidence type="ECO:0000313" key="4">
    <source>
        <dbReference type="Proteomes" id="UP001454036"/>
    </source>
</evidence>
<gene>
    <name evidence="3" type="ORF">LIER_20425</name>
</gene>
<organism evidence="3 4">
    <name type="scientific">Lithospermum erythrorhizon</name>
    <name type="common">Purple gromwell</name>
    <name type="synonym">Lithospermum officinale var. erythrorhizon</name>
    <dbReference type="NCBI Taxonomy" id="34254"/>
    <lineage>
        <taxon>Eukaryota</taxon>
        <taxon>Viridiplantae</taxon>
        <taxon>Streptophyta</taxon>
        <taxon>Embryophyta</taxon>
        <taxon>Tracheophyta</taxon>
        <taxon>Spermatophyta</taxon>
        <taxon>Magnoliopsida</taxon>
        <taxon>eudicotyledons</taxon>
        <taxon>Gunneridae</taxon>
        <taxon>Pentapetalae</taxon>
        <taxon>asterids</taxon>
        <taxon>lamiids</taxon>
        <taxon>Boraginales</taxon>
        <taxon>Boraginaceae</taxon>
        <taxon>Boraginoideae</taxon>
        <taxon>Lithospermeae</taxon>
        <taxon>Lithospermum</taxon>
    </lineage>
</organism>
<dbReference type="PANTHER" id="PTHR46741:SF4">
    <property type="entry name" value="FINGER FYVE DOMAIN PROTEIN, PUTATIVE (DUF1666)-RELATED"/>
    <property type="match status" value="1"/>
</dbReference>
<keyword evidence="2" id="KW-1133">Transmembrane helix</keyword>
<reference evidence="3 4" key="1">
    <citation type="submission" date="2024-01" db="EMBL/GenBank/DDBJ databases">
        <title>The complete chloroplast genome sequence of Lithospermum erythrorhizon: insights into the phylogenetic relationship among Boraginaceae species and the maternal lineages of purple gromwells.</title>
        <authorList>
            <person name="Okada T."/>
            <person name="Watanabe K."/>
        </authorList>
    </citation>
    <scope>NUCLEOTIDE SEQUENCE [LARGE SCALE GENOMIC DNA]</scope>
</reference>
<evidence type="ECO:0000313" key="3">
    <source>
        <dbReference type="EMBL" id="GAA0164894.1"/>
    </source>
</evidence>
<feature type="region of interest" description="Disordered" evidence="1">
    <location>
        <begin position="198"/>
        <end position="220"/>
    </location>
</feature>
<evidence type="ECO:0008006" key="5">
    <source>
        <dbReference type="Google" id="ProtNLM"/>
    </source>
</evidence>
<proteinExistence type="predicted"/>
<dbReference type="Proteomes" id="UP001454036">
    <property type="component" value="Unassembled WGS sequence"/>
</dbReference>
<dbReference type="AlphaFoldDB" id="A0AAV3QLH3"/>
<comment type="caution">
    <text evidence="3">The sequence shown here is derived from an EMBL/GenBank/DDBJ whole genome shotgun (WGS) entry which is preliminary data.</text>
</comment>